<comment type="subcellular location">
    <subcellularLocation>
        <location evidence="7">Membrane</location>
        <topology evidence="7">Multi-pass membrane protein</topology>
    </subcellularLocation>
</comment>
<feature type="compositionally biased region" description="Low complexity" evidence="8">
    <location>
        <begin position="385"/>
        <end position="394"/>
    </location>
</feature>
<evidence type="ECO:0000313" key="9">
    <source>
        <dbReference type="EMBL" id="KAK3684232.1"/>
    </source>
</evidence>
<gene>
    <name evidence="7" type="primary">DLT1</name>
    <name evidence="9" type="ORF">B0T22DRAFT_412843</name>
</gene>
<proteinExistence type="inferred from homology"/>
<dbReference type="EMBL" id="JAULSO010000004">
    <property type="protein sequence ID" value="KAK3684232.1"/>
    <property type="molecule type" value="Genomic_DNA"/>
</dbReference>
<feature type="region of interest" description="Disordered" evidence="8">
    <location>
        <begin position="116"/>
        <end position="172"/>
    </location>
</feature>
<reference evidence="9" key="2">
    <citation type="submission" date="2023-06" db="EMBL/GenBank/DDBJ databases">
        <authorList>
            <consortium name="Lawrence Berkeley National Laboratory"/>
            <person name="Haridas S."/>
            <person name="Hensen N."/>
            <person name="Bonometti L."/>
            <person name="Westerberg I."/>
            <person name="Brannstrom I.O."/>
            <person name="Guillou S."/>
            <person name="Cros-Aarteil S."/>
            <person name="Calhoun S."/>
            <person name="Kuo A."/>
            <person name="Mondo S."/>
            <person name="Pangilinan J."/>
            <person name="Riley R."/>
            <person name="Labutti K."/>
            <person name="Andreopoulos B."/>
            <person name="Lipzen A."/>
            <person name="Chen C."/>
            <person name="Yanf M."/>
            <person name="Daum C."/>
            <person name="Ng V."/>
            <person name="Clum A."/>
            <person name="Steindorff A."/>
            <person name="Ohm R."/>
            <person name="Martin F."/>
            <person name="Silar P."/>
            <person name="Natvig D."/>
            <person name="Lalanne C."/>
            <person name="Gautier V."/>
            <person name="Ament-Velasquez S.L."/>
            <person name="Kruys A."/>
            <person name="Hutchinson M.I."/>
            <person name="Powell A.J."/>
            <person name="Barry K."/>
            <person name="Miller A.N."/>
            <person name="Grigoriev I.V."/>
            <person name="Debuchy R."/>
            <person name="Gladieux P."/>
            <person name="Thoren M.H."/>
            <person name="Johannesson H."/>
        </authorList>
    </citation>
    <scope>NUCLEOTIDE SEQUENCE</scope>
    <source>
        <strain evidence="9">CBS 314.62</strain>
    </source>
</reference>
<evidence type="ECO:0000256" key="4">
    <source>
        <dbReference type="ARBA" id="ARBA00022692"/>
    </source>
</evidence>
<evidence type="ECO:0000256" key="6">
    <source>
        <dbReference type="ARBA" id="ARBA00023136"/>
    </source>
</evidence>
<dbReference type="Proteomes" id="UP001270362">
    <property type="component" value="Unassembled WGS sequence"/>
</dbReference>
<keyword evidence="5 7" id="KW-1133">Transmembrane helix</keyword>
<keyword evidence="4 7" id="KW-0812">Transmembrane</keyword>
<dbReference type="GO" id="GO:0016020">
    <property type="term" value="C:membrane"/>
    <property type="evidence" value="ECO:0007669"/>
    <property type="project" value="UniProtKB-SubCell"/>
</dbReference>
<feature type="compositionally biased region" description="Low complexity" evidence="8">
    <location>
        <begin position="351"/>
        <end position="377"/>
    </location>
</feature>
<protein>
    <recommendedName>
        <fullName evidence="3 7">Defect at low temperature protein 1</fullName>
    </recommendedName>
</protein>
<feature type="region of interest" description="Disordered" evidence="8">
    <location>
        <begin position="319"/>
        <end position="421"/>
    </location>
</feature>
<reference evidence="9" key="1">
    <citation type="journal article" date="2023" name="Mol. Phylogenet. Evol.">
        <title>Genome-scale phylogeny and comparative genomics of the fungal order Sordariales.</title>
        <authorList>
            <person name="Hensen N."/>
            <person name="Bonometti L."/>
            <person name="Westerberg I."/>
            <person name="Brannstrom I.O."/>
            <person name="Guillou S."/>
            <person name="Cros-Aarteil S."/>
            <person name="Calhoun S."/>
            <person name="Haridas S."/>
            <person name="Kuo A."/>
            <person name="Mondo S."/>
            <person name="Pangilinan J."/>
            <person name="Riley R."/>
            <person name="LaButti K."/>
            <person name="Andreopoulos B."/>
            <person name="Lipzen A."/>
            <person name="Chen C."/>
            <person name="Yan M."/>
            <person name="Daum C."/>
            <person name="Ng V."/>
            <person name="Clum A."/>
            <person name="Steindorff A."/>
            <person name="Ohm R.A."/>
            <person name="Martin F."/>
            <person name="Silar P."/>
            <person name="Natvig D.O."/>
            <person name="Lalanne C."/>
            <person name="Gautier V."/>
            <person name="Ament-Velasquez S.L."/>
            <person name="Kruys A."/>
            <person name="Hutchinson M.I."/>
            <person name="Powell A.J."/>
            <person name="Barry K."/>
            <person name="Miller A.N."/>
            <person name="Grigoriev I.V."/>
            <person name="Debuchy R."/>
            <person name="Gladieux P."/>
            <person name="Hiltunen Thoren M."/>
            <person name="Johannesson H."/>
        </authorList>
    </citation>
    <scope>NUCLEOTIDE SEQUENCE</scope>
    <source>
        <strain evidence="9">CBS 314.62</strain>
    </source>
</reference>
<feature type="compositionally biased region" description="Polar residues" evidence="8">
    <location>
        <begin position="395"/>
        <end position="406"/>
    </location>
</feature>
<accession>A0AAE0X3K9</accession>
<evidence type="ECO:0000256" key="3">
    <source>
        <dbReference type="ARBA" id="ARBA00021353"/>
    </source>
</evidence>
<feature type="transmembrane region" description="Helical" evidence="7">
    <location>
        <begin position="14"/>
        <end position="35"/>
    </location>
</feature>
<dbReference type="PANTHER" id="PTHR40021:SF1">
    <property type="entry name" value="DEFECT AT LOW TEMPERATURE PROTEIN 1"/>
    <property type="match status" value="1"/>
</dbReference>
<name>A0AAE0X3K9_9PEZI</name>
<evidence type="ECO:0000256" key="2">
    <source>
        <dbReference type="ARBA" id="ARBA00005550"/>
    </source>
</evidence>
<dbReference type="InterPro" id="IPR038869">
    <property type="entry name" value="DLT1"/>
</dbReference>
<sequence length="474" mass="51302">MSAASLAFRVVYNFSYYVLYLVLLALLIISPADLMRQAVLRRQNYNILIIAACYFIAIVLIAFIYATRLFVNRSALASIPKTWVPVEKGDVPGDVQQMIAEGVSRSAAIAYEARPRVPLAPPPQPPPPQQQQQQHNGTAHKNNNSTGPQANSEKRTRWPSRLGKNSTSDDGIAIDIIPPHRAVWGEIEHPGWASPTCVDLPNLQYDTVISELPNLIEAKALTLAPPDPDSQTDPPMLEPEAVAILQRLETMGIREYLAHLTELGVLAPSPTTGDFITKYESARYSTQPLSNAQFRTLMQLFAEILRGIHAPDPAVLERYGYGYDDDDDGQSGHMPPPSESDIDNDAPRGTSPSSSAAMGSMVVVKRLASSSSSSRSSRPSRRARPAMMARNSSANTWQYRTAPTTPKSRHTVLSASSSRADSEESFAQTRRVYEGVLSSASSSSATASLAEGSLGGSVIRLAAGGDEGGLPYVL</sequence>
<feature type="compositionally biased region" description="Polar residues" evidence="8">
    <location>
        <begin position="135"/>
        <end position="151"/>
    </location>
</feature>
<evidence type="ECO:0000313" key="10">
    <source>
        <dbReference type="Proteomes" id="UP001270362"/>
    </source>
</evidence>
<organism evidence="9 10">
    <name type="scientific">Podospora appendiculata</name>
    <dbReference type="NCBI Taxonomy" id="314037"/>
    <lineage>
        <taxon>Eukaryota</taxon>
        <taxon>Fungi</taxon>
        <taxon>Dikarya</taxon>
        <taxon>Ascomycota</taxon>
        <taxon>Pezizomycotina</taxon>
        <taxon>Sordariomycetes</taxon>
        <taxon>Sordariomycetidae</taxon>
        <taxon>Sordariales</taxon>
        <taxon>Podosporaceae</taxon>
        <taxon>Podospora</taxon>
    </lineage>
</organism>
<keyword evidence="10" id="KW-1185">Reference proteome</keyword>
<dbReference type="AlphaFoldDB" id="A0AAE0X3K9"/>
<evidence type="ECO:0000256" key="1">
    <source>
        <dbReference type="ARBA" id="ARBA00002489"/>
    </source>
</evidence>
<feature type="transmembrane region" description="Helical" evidence="7">
    <location>
        <begin position="47"/>
        <end position="66"/>
    </location>
</feature>
<comment type="caution">
    <text evidence="9">The sequence shown here is derived from an EMBL/GenBank/DDBJ whole genome shotgun (WGS) entry which is preliminary data.</text>
</comment>
<evidence type="ECO:0000256" key="8">
    <source>
        <dbReference type="SAM" id="MobiDB-lite"/>
    </source>
</evidence>
<feature type="compositionally biased region" description="Pro residues" evidence="8">
    <location>
        <begin position="118"/>
        <end position="129"/>
    </location>
</feature>
<feature type="non-terminal residue" evidence="9">
    <location>
        <position position="1"/>
    </location>
</feature>
<evidence type="ECO:0000256" key="7">
    <source>
        <dbReference type="RuleBase" id="RU367100"/>
    </source>
</evidence>
<dbReference type="PANTHER" id="PTHR40021">
    <property type="entry name" value="DEFECT AT LOW TEMPERATURE PROTEIN 1"/>
    <property type="match status" value="1"/>
</dbReference>
<keyword evidence="6 7" id="KW-0472">Membrane</keyword>
<comment type="similarity">
    <text evidence="2 7">Belongs to the DLT1 family.</text>
</comment>
<comment type="function">
    <text evidence="1 7">Required for growth under high-pressure and low-temperature conditions.</text>
</comment>
<evidence type="ECO:0000256" key="5">
    <source>
        <dbReference type="ARBA" id="ARBA00022989"/>
    </source>
</evidence>